<name>T0PS67_SAPDV</name>
<organism evidence="8 9">
    <name type="scientific">Saprolegnia diclina (strain VS20)</name>
    <dbReference type="NCBI Taxonomy" id="1156394"/>
    <lineage>
        <taxon>Eukaryota</taxon>
        <taxon>Sar</taxon>
        <taxon>Stramenopiles</taxon>
        <taxon>Oomycota</taxon>
        <taxon>Saprolegniomycetes</taxon>
        <taxon>Saprolegniales</taxon>
        <taxon>Saprolegniaceae</taxon>
        <taxon>Saprolegnia</taxon>
    </lineage>
</organism>
<proteinExistence type="inferred from homology"/>
<keyword evidence="5" id="KW-0106">Calcium</keyword>
<evidence type="ECO:0000256" key="4">
    <source>
        <dbReference type="ARBA" id="ARBA00022737"/>
    </source>
</evidence>
<evidence type="ECO:0000313" key="9">
    <source>
        <dbReference type="Proteomes" id="UP000030762"/>
    </source>
</evidence>
<keyword evidence="2" id="KW-0519">Myristate</keyword>
<keyword evidence="3" id="KW-0479">Metal-binding</keyword>
<accession>T0PS67</accession>
<sequence>MSQVDVPYTSQRLRFVVEPALADEIHGGTTALRKGCHLGTLAEQVTPGTTLERDAFLAWMKAASGIQTDRDFRSAHALLELLYHAFSAYSVDMVDLAIGAMTVLDGSTEDKLRTALALVTDDVITEGDLVRVLGGFLLGLYCLFAGADDENSHAPDAIVELLTNSAAKTVHGLLEQTPTLTFEHIWDWYLLVGATEAPYLKLLDMDRWAIEGRATVSPPPSTSDGVLFGFVSEGHVLGVHEAHAVELEDVLMATRFPVLSPQTLYDTFLHHTLDGWLDELTFIESVNELTCMTCTNHVMDDDKLMGTMRSLFKQYLGGAHSKTTVDAFELAAGFSLFAHGSKSDKLAAGFHFFDTDDLGYLSKGQLWRFLRSVILTILGLAPPSMPLPTSSILAFVDAGGAAILEALDAPTYTFETFGRWYNQGGFQLLSWLELLDLKKWSFVYGDFNTSILDKTPVQPVSASMYYTAKNIRATNQKDDAGSNDNHNVQSNGGGLLPLDSIPALCLKNDVVLAFDLLLESDLHPVQNLAFDNGDLLHYAQLQRDTDLYTLNVNAVHNAFAAYIDVHNGLATIDKGRFDACMGALLPHALDRSGLAALFFAFNRTGTGKLDATEFVSGFLLLVGGSKSSKLAFCFGLFDEDGDGFLTRREMWKFLRSFLTMLLALGNGADLSADTIGYICDAACISIAKSIFNESMSGDDLVLRSKVAFADFADWYSEKGYALIPWIELLDAKKWPVVDATIANAVSSFTASTAAGQEKEDALVETTTTVVSSAGGYPASTQDGYKDSSSVVFQFKLTSYDATMLRIRLRDVAVVSTIADKLRLRLLTCEALYTSLDKFAKGKCLTKSGFLYAIRSLAPKEGLSSEDQEFLSYHLLRLFSLYETETNLDGSDDDSETMITTSVPGSIMGSAVDKLHLLSGLSILCAGSKSNKLGVLFTLYDVHHDGCISRRALFELFKSILALLFSFSLAEAASSSSNLFAAERAAGALTSQVFCETQSRSSISLGVFAEWYSAGGYQCCPWLELLDLSKWPTKAAMDAHAREKPLAYAFDMHEEGSLLQYSEKDIATYLSMLDATQFLSLPVAAIHEAIVANARPQHGSTVDGGGLVISRASFYRCIRKLIPRQAINEEGQQLASRLLARLFGVYDRKKTGKVQALELACGLTILGHGSKSQKLAAAFDLLVSLANKGSPQQTKLPHGMLFLYLRSFLLALMVLSDARYRSGLEHMYVEADEVVGEATTKVLSEITLDASLRTRNRISFEQFGEWYNGGGYETLSWVELLDVAKWQHETSTPPTQHGVRASDIGLSPASLHDPVLLEMRLPSRPLRFTASGIQGLRECLVHLELHLYAPLQLLTVLKSFLKRHEAPSTDLLSPTVQVALTKDQFRSALLQLCATHAHCTNSYVLSFADAVFAAFAANTDDAADARIRRRATTVPLVHLLCGLMVFTDGSLLEILLHGTALLCFTAFTEQLVDDVSQHHFVPRSILQLCLEAFLKMLYAISSSSLDVESHIEGSAKAGAKACVGGFAPGGPDEMVSIEAFCSWYLERNEHDWLRLVVLENWPPELLELNLANRASQATSS</sequence>
<dbReference type="VEuPathDB" id="FungiDB:SDRG_17047"/>
<dbReference type="InterPro" id="IPR018247">
    <property type="entry name" value="EF_Hand_1_Ca_BS"/>
</dbReference>
<gene>
    <name evidence="8" type="ORF">SDRG_17047</name>
</gene>
<dbReference type="OrthoDB" id="2122982at2759"/>
<dbReference type="SUPFAM" id="SSF47473">
    <property type="entry name" value="EF-hand"/>
    <property type="match status" value="3"/>
</dbReference>
<evidence type="ECO:0000256" key="6">
    <source>
        <dbReference type="ARBA" id="ARBA00023288"/>
    </source>
</evidence>
<evidence type="ECO:0000256" key="3">
    <source>
        <dbReference type="ARBA" id="ARBA00022723"/>
    </source>
</evidence>
<dbReference type="InterPro" id="IPR002048">
    <property type="entry name" value="EF_hand_dom"/>
</dbReference>
<evidence type="ECO:0000256" key="1">
    <source>
        <dbReference type="ARBA" id="ARBA00006049"/>
    </source>
</evidence>
<evidence type="ECO:0000313" key="8">
    <source>
        <dbReference type="EMBL" id="EQC25071.1"/>
    </source>
</evidence>
<comment type="similarity">
    <text evidence="1">Belongs to the recoverin family.</text>
</comment>
<feature type="domain" description="EF-hand" evidence="7">
    <location>
        <begin position="625"/>
        <end position="660"/>
    </location>
</feature>
<dbReference type="InterPro" id="IPR028846">
    <property type="entry name" value="Recoverin"/>
</dbReference>
<evidence type="ECO:0000259" key="7">
    <source>
        <dbReference type="PROSITE" id="PS50222"/>
    </source>
</evidence>
<dbReference type="InParanoid" id="T0PS67"/>
<protein>
    <recommendedName>
        <fullName evidence="7">EF-hand domain-containing protein</fullName>
    </recommendedName>
</protein>
<reference evidence="8 9" key="1">
    <citation type="submission" date="2012-04" db="EMBL/GenBank/DDBJ databases">
        <title>The Genome Sequence of Saprolegnia declina VS20.</title>
        <authorList>
            <consortium name="The Broad Institute Genome Sequencing Platform"/>
            <person name="Russ C."/>
            <person name="Nusbaum C."/>
            <person name="Tyler B."/>
            <person name="van West P."/>
            <person name="Dieguez-Uribeondo J."/>
            <person name="de Bruijn I."/>
            <person name="Tripathy S."/>
            <person name="Jiang R."/>
            <person name="Young S.K."/>
            <person name="Zeng Q."/>
            <person name="Gargeya S."/>
            <person name="Fitzgerald M."/>
            <person name="Haas B."/>
            <person name="Abouelleil A."/>
            <person name="Alvarado L."/>
            <person name="Arachchi H.M."/>
            <person name="Berlin A."/>
            <person name="Chapman S.B."/>
            <person name="Goldberg J."/>
            <person name="Griggs A."/>
            <person name="Gujja S."/>
            <person name="Hansen M."/>
            <person name="Howarth C."/>
            <person name="Imamovic A."/>
            <person name="Larimer J."/>
            <person name="McCowen C."/>
            <person name="Montmayeur A."/>
            <person name="Murphy C."/>
            <person name="Neiman D."/>
            <person name="Pearson M."/>
            <person name="Priest M."/>
            <person name="Roberts A."/>
            <person name="Saif S."/>
            <person name="Shea T."/>
            <person name="Sisk P."/>
            <person name="Sykes S."/>
            <person name="Wortman J."/>
            <person name="Nusbaum C."/>
            <person name="Birren B."/>
        </authorList>
    </citation>
    <scope>NUCLEOTIDE SEQUENCE [LARGE SCALE GENOMIC DNA]</scope>
    <source>
        <strain evidence="8 9">VS20</strain>
    </source>
</reference>
<dbReference type="PROSITE" id="PS50222">
    <property type="entry name" value="EF_HAND_2"/>
    <property type="match status" value="2"/>
</dbReference>
<evidence type="ECO:0000256" key="5">
    <source>
        <dbReference type="ARBA" id="ARBA00022837"/>
    </source>
</evidence>
<dbReference type="STRING" id="1156394.T0PS67"/>
<dbReference type="OMA" id="WYNEGGF"/>
<dbReference type="InterPro" id="IPR011992">
    <property type="entry name" value="EF-hand-dom_pair"/>
</dbReference>
<dbReference type="RefSeq" id="XP_008621501.1">
    <property type="nucleotide sequence ID" value="XM_008623279.1"/>
</dbReference>
<dbReference type="eggNOG" id="ENOG502RK0N">
    <property type="taxonomic scope" value="Eukaryota"/>
</dbReference>
<dbReference type="GeneID" id="19957774"/>
<dbReference type="GO" id="GO:0005509">
    <property type="term" value="F:calcium ion binding"/>
    <property type="evidence" value="ECO:0007669"/>
    <property type="project" value="InterPro"/>
</dbReference>
<dbReference type="SMART" id="SM00054">
    <property type="entry name" value="EFh"/>
    <property type="match status" value="5"/>
</dbReference>
<dbReference type="PANTHER" id="PTHR23055:SF178">
    <property type="entry name" value="NEUROCALCIN HOMOLOG"/>
    <property type="match status" value="1"/>
</dbReference>
<feature type="domain" description="EF-hand" evidence="7">
    <location>
        <begin position="341"/>
        <end position="376"/>
    </location>
</feature>
<dbReference type="PANTHER" id="PTHR23055">
    <property type="entry name" value="CALCIUM BINDING PROTEINS"/>
    <property type="match status" value="1"/>
</dbReference>
<keyword evidence="9" id="KW-1185">Reference proteome</keyword>
<evidence type="ECO:0000256" key="2">
    <source>
        <dbReference type="ARBA" id="ARBA00022707"/>
    </source>
</evidence>
<dbReference type="PROSITE" id="PS00018">
    <property type="entry name" value="EF_HAND_1"/>
    <property type="match status" value="1"/>
</dbReference>
<dbReference type="EMBL" id="JH767316">
    <property type="protein sequence ID" value="EQC25071.1"/>
    <property type="molecule type" value="Genomic_DNA"/>
</dbReference>
<keyword evidence="6" id="KW-0449">Lipoprotein</keyword>
<dbReference type="Proteomes" id="UP000030762">
    <property type="component" value="Unassembled WGS sequence"/>
</dbReference>
<dbReference type="Gene3D" id="1.10.238.10">
    <property type="entry name" value="EF-hand"/>
    <property type="match status" value="4"/>
</dbReference>
<keyword evidence="4" id="KW-0677">Repeat</keyword>